<dbReference type="GO" id="GO:0046872">
    <property type="term" value="F:metal ion binding"/>
    <property type="evidence" value="ECO:0007669"/>
    <property type="project" value="UniProtKB-KW"/>
</dbReference>
<dbReference type="InterPro" id="IPR034405">
    <property type="entry name" value="F420"/>
</dbReference>
<dbReference type="InterPro" id="IPR045567">
    <property type="entry name" value="CofH/MnqC-like_C"/>
</dbReference>
<evidence type="ECO:0000256" key="4">
    <source>
        <dbReference type="ARBA" id="ARBA00023004"/>
    </source>
</evidence>
<dbReference type="GeneID" id="76207087"/>
<dbReference type="GO" id="GO:0044689">
    <property type="term" value="F:7,8-didemethyl-8-hydroxy-5-deazariboflavin synthase activity"/>
    <property type="evidence" value="ECO:0007669"/>
    <property type="project" value="TreeGrafter"/>
</dbReference>
<feature type="domain" description="Radical SAM core" evidence="8">
    <location>
        <begin position="48"/>
        <end position="284"/>
    </location>
</feature>
<dbReference type="SFLD" id="SFLDF00343">
    <property type="entry name" value="aminofutalosine_synthase_(mqnE"/>
    <property type="match status" value="1"/>
</dbReference>
<reference evidence="10" key="1">
    <citation type="journal article" date="2014" name="Int. J. Syst. Evol. Microbiol.">
        <title>Complete genome sequence of Corynebacterium casei LMG S-19264T (=DSM 44701T), isolated from a smear-ripened cheese.</title>
        <authorList>
            <consortium name="US DOE Joint Genome Institute (JGI-PGF)"/>
            <person name="Walter F."/>
            <person name="Albersmeier A."/>
            <person name="Kalinowski J."/>
            <person name="Ruckert C."/>
        </authorList>
    </citation>
    <scope>NUCLEOTIDE SEQUENCE</scope>
    <source>
        <strain evidence="10">JCM 11219</strain>
    </source>
</reference>
<accession>A0A830E675</accession>
<dbReference type="PANTHER" id="PTHR43076">
    <property type="entry name" value="FO SYNTHASE (COFH)"/>
    <property type="match status" value="1"/>
</dbReference>
<feature type="binding site" evidence="7">
    <location>
        <position position="175"/>
    </location>
    <ligand>
        <name>S-adenosyl-L-methionine</name>
        <dbReference type="ChEBI" id="CHEBI:59789"/>
    </ligand>
</feature>
<dbReference type="EMBL" id="AP026830">
    <property type="protein sequence ID" value="BDR92444.1"/>
    <property type="molecule type" value="Genomic_DNA"/>
</dbReference>
<keyword evidence="1 6" id="KW-0004">4Fe-4S</keyword>
<feature type="binding site" evidence="6">
    <location>
        <position position="69"/>
    </location>
    <ligand>
        <name>[4Fe-4S] cluster</name>
        <dbReference type="ChEBI" id="CHEBI:49883"/>
        <note>4Fe-4S-S-AdoMet</note>
    </ligand>
</feature>
<keyword evidence="12" id="KW-1185">Reference proteome</keyword>
<evidence type="ECO:0000256" key="5">
    <source>
        <dbReference type="ARBA" id="ARBA00023014"/>
    </source>
</evidence>
<dbReference type="Pfam" id="PF04055">
    <property type="entry name" value="Radical_SAM"/>
    <property type="match status" value="1"/>
</dbReference>
<dbReference type="Proteomes" id="UP000657075">
    <property type="component" value="Unassembled WGS sequence"/>
</dbReference>
<keyword evidence="4 6" id="KW-0408">Iron</keyword>
<feature type="binding site" evidence="6">
    <location>
        <position position="66"/>
    </location>
    <ligand>
        <name>[4Fe-4S] cluster</name>
        <dbReference type="ChEBI" id="CHEBI:49883"/>
        <note>4Fe-4S-S-AdoMet</note>
    </ligand>
</feature>
<dbReference type="NCBIfam" id="TIGR00423">
    <property type="entry name" value="CofH family radical SAM protein"/>
    <property type="match status" value="1"/>
</dbReference>
<organism evidence="10 11">
    <name type="scientific">Vulcanisaeta souniana JCM 11219</name>
    <dbReference type="NCBI Taxonomy" id="1293586"/>
    <lineage>
        <taxon>Archaea</taxon>
        <taxon>Thermoproteota</taxon>
        <taxon>Thermoprotei</taxon>
        <taxon>Thermoproteales</taxon>
        <taxon>Thermoproteaceae</taxon>
        <taxon>Vulcanisaeta</taxon>
    </lineage>
</organism>
<dbReference type="InterPro" id="IPR020050">
    <property type="entry name" value="FO_synthase_su2"/>
</dbReference>
<dbReference type="PANTHER" id="PTHR43076:SF14">
    <property type="entry name" value="RADICAL SAM DOMAIN PROTEIN"/>
    <property type="match status" value="1"/>
</dbReference>
<dbReference type="Gene3D" id="3.20.20.70">
    <property type="entry name" value="Aldolase class I"/>
    <property type="match status" value="1"/>
</dbReference>
<dbReference type="EMBL" id="BMNM01000003">
    <property type="protein sequence ID" value="GGI75598.1"/>
    <property type="molecule type" value="Genomic_DNA"/>
</dbReference>
<dbReference type="Proteomes" id="UP001060771">
    <property type="component" value="Chromosome"/>
</dbReference>
<feature type="binding site" evidence="6">
    <location>
        <position position="62"/>
    </location>
    <ligand>
        <name>[4Fe-4S] cluster</name>
        <dbReference type="ChEBI" id="CHEBI:49883"/>
        <note>4Fe-4S-S-AdoMet</note>
    </ligand>
</feature>
<keyword evidence="2 6" id="KW-0949">S-adenosyl-L-methionine</keyword>
<dbReference type="InterPro" id="IPR058240">
    <property type="entry name" value="rSAM_sf"/>
</dbReference>
<dbReference type="SUPFAM" id="SSF102114">
    <property type="entry name" value="Radical SAM enzymes"/>
    <property type="match status" value="1"/>
</dbReference>
<reference evidence="10" key="2">
    <citation type="submission" date="2020-09" db="EMBL/GenBank/DDBJ databases">
        <authorList>
            <person name="Sun Q."/>
            <person name="Ohkuma M."/>
        </authorList>
    </citation>
    <scope>NUCLEOTIDE SEQUENCE</scope>
    <source>
        <strain evidence="10">JCM 11219</strain>
    </source>
</reference>
<dbReference type="GO" id="GO:0016765">
    <property type="term" value="F:transferase activity, transferring alkyl or aryl (other than methyl) groups"/>
    <property type="evidence" value="ECO:0007669"/>
    <property type="project" value="InterPro"/>
</dbReference>
<name>A0A830E675_9CREN</name>
<evidence type="ECO:0000313" key="10">
    <source>
        <dbReference type="EMBL" id="GGI75598.1"/>
    </source>
</evidence>
<evidence type="ECO:0000256" key="1">
    <source>
        <dbReference type="ARBA" id="ARBA00022485"/>
    </source>
</evidence>
<evidence type="ECO:0000313" key="11">
    <source>
        <dbReference type="Proteomes" id="UP000657075"/>
    </source>
</evidence>
<dbReference type="PROSITE" id="PS51918">
    <property type="entry name" value="RADICAL_SAM"/>
    <property type="match status" value="1"/>
</dbReference>
<dbReference type="OrthoDB" id="8186at2157"/>
<evidence type="ECO:0000313" key="12">
    <source>
        <dbReference type="Proteomes" id="UP001060771"/>
    </source>
</evidence>
<dbReference type="AlphaFoldDB" id="A0A830E675"/>
<dbReference type="Pfam" id="PF19288">
    <property type="entry name" value="CofH_C"/>
    <property type="match status" value="1"/>
</dbReference>
<gene>
    <name evidence="10" type="ORF">GCM10007112_10480</name>
    <name evidence="9" type="ORF">Vsou_15370</name>
</gene>
<evidence type="ECO:0000256" key="7">
    <source>
        <dbReference type="PIRSR" id="PIRSR004762-2"/>
    </source>
</evidence>
<dbReference type="SFLD" id="SFLDG01064">
    <property type="entry name" value="F420__menaquinone_cofactor_bio"/>
    <property type="match status" value="1"/>
</dbReference>
<dbReference type="PIRSF" id="PIRSF004762">
    <property type="entry name" value="CHP00423"/>
    <property type="match status" value="1"/>
</dbReference>
<protein>
    <submittedName>
        <fullName evidence="10">Dehypoxanthine futalosine cyclase</fullName>
    </submittedName>
</protein>
<evidence type="ECO:0000256" key="6">
    <source>
        <dbReference type="PIRSR" id="PIRSR004762-1"/>
    </source>
</evidence>
<dbReference type="SFLD" id="SFLDS00029">
    <property type="entry name" value="Radical_SAM"/>
    <property type="match status" value="1"/>
</dbReference>
<comment type="cofactor">
    <cofactor evidence="6">
        <name>[4Fe-4S] cluster</name>
        <dbReference type="ChEBI" id="CHEBI:49883"/>
    </cofactor>
    <text evidence="6">Binds 1 [4Fe-4S] cluster. The cluster is coordinated with 3 cysteines and an exchangeable S-adenosyl-L-methionine.</text>
</comment>
<evidence type="ECO:0000256" key="2">
    <source>
        <dbReference type="ARBA" id="ARBA00022691"/>
    </source>
</evidence>
<evidence type="ECO:0000259" key="8">
    <source>
        <dbReference type="PROSITE" id="PS51918"/>
    </source>
</evidence>
<dbReference type="SFLD" id="SFLDG01389">
    <property type="entry name" value="menaquinone_synthsis_involved"/>
    <property type="match status" value="1"/>
</dbReference>
<dbReference type="GO" id="GO:0051539">
    <property type="term" value="F:4 iron, 4 sulfur cluster binding"/>
    <property type="evidence" value="ECO:0007669"/>
    <property type="project" value="UniProtKB-KW"/>
</dbReference>
<evidence type="ECO:0000256" key="3">
    <source>
        <dbReference type="ARBA" id="ARBA00022723"/>
    </source>
</evidence>
<proteinExistence type="predicted"/>
<keyword evidence="3" id="KW-0479">Metal-binding</keyword>
<dbReference type="InterPro" id="IPR013785">
    <property type="entry name" value="Aldolase_TIM"/>
</dbReference>
<reference evidence="9" key="4">
    <citation type="journal article" date="2023" name="Microbiol. Resour. Announc.">
        <title>Complete Genome Sequence of Vulcanisaeta souniana Strain IC-059, a Hyperthermophilic Archaeon Isolated from Hot Spring Water in Japan.</title>
        <authorList>
            <person name="Kato S."/>
            <person name="Itoh T."/>
            <person name="Wu L."/>
            <person name="Ma J."/>
            <person name="Ohkuma M."/>
        </authorList>
    </citation>
    <scope>NUCLEOTIDE SEQUENCE</scope>
    <source>
        <strain evidence="9">JCM 11219</strain>
    </source>
</reference>
<sequence>MCTIDDVRNAILNGITKADAEELMRECDFKVLAQVANELTRKVTGNTATVVNNVVINYSNVCVAQCPICAFYRPKGHPEAYVRTPDEITKGVLEARARFGVTELHINGGFNPDLGIEYFEDVFRSVKKAAPEVVIKGPTAAEIDFYARVWRMSTREVLERFRTAGLDTLSGGGAEILNEEVRRLITPYKFNAETWLRVQEEAHGVGLMTNATMLYGHVERPSHIIEHVFAIREVQERTHGILMFIPIKFVPWNTRLFRDGSVKGPAPTEYDVKVTAISRLILGDSIRRIGAYWISTGKRLASTLLMAGANDLVGTMVNEQVLRQAGSGESVTLGELAHIAHEAGLRLFLRDTFHRVITEVFIKAPDQFR</sequence>
<dbReference type="RefSeq" id="WP_188602991.1">
    <property type="nucleotide sequence ID" value="NZ_AP026830.1"/>
</dbReference>
<keyword evidence="5 6" id="KW-0411">Iron-sulfur</keyword>
<reference evidence="12" key="3">
    <citation type="submission" date="2022-09" db="EMBL/GenBank/DDBJ databases">
        <title>Complete genome sequence of Vulcanisaeta souniana.</title>
        <authorList>
            <person name="Kato S."/>
            <person name="Itoh T."/>
            <person name="Ohkuma M."/>
        </authorList>
    </citation>
    <scope>NUCLEOTIDE SEQUENCE [LARGE SCALE GENOMIC DNA]</scope>
    <source>
        <strain evidence="12">JCM 11219</strain>
    </source>
</reference>
<evidence type="ECO:0000313" key="9">
    <source>
        <dbReference type="EMBL" id="BDR92444.1"/>
    </source>
</evidence>
<dbReference type="InterPro" id="IPR007197">
    <property type="entry name" value="rSAM"/>
</dbReference>